<reference evidence="2 3" key="1">
    <citation type="journal article" date="2020" name="BMC Genomics">
        <title>Intraspecific diversification of the crop wild relative Brassica cretica Lam. using demographic model selection.</title>
        <authorList>
            <person name="Kioukis A."/>
            <person name="Michalopoulou V.A."/>
            <person name="Briers L."/>
            <person name="Pirintsos S."/>
            <person name="Studholme D.J."/>
            <person name="Pavlidis P."/>
            <person name="Sarris P.F."/>
        </authorList>
    </citation>
    <scope>NUCLEOTIDE SEQUENCE [LARGE SCALE GENOMIC DNA]</scope>
    <source>
        <strain evidence="3">cv. PFS-1207/04</strain>
    </source>
</reference>
<sequence>MHSGCSARLFCVKITKLHCFLPLLFQLVHLPSNATPNLPAWRMAELDLARDQLGHPPSWIEHATSSAIRRARPNTRPARPSAELERSCCHSPVLVAPSIGIGSNLLLFHLNQSHRRNFTI</sequence>
<dbReference type="Proteomes" id="UP000266723">
    <property type="component" value="Unassembled WGS sequence"/>
</dbReference>
<feature type="chain" id="PRO_5047361601" description="Secreted protein" evidence="1">
    <location>
        <begin position="35"/>
        <end position="120"/>
    </location>
</feature>
<name>A0ABQ7CYV7_BRACR</name>
<evidence type="ECO:0000313" key="3">
    <source>
        <dbReference type="Proteomes" id="UP000266723"/>
    </source>
</evidence>
<evidence type="ECO:0008006" key="4">
    <source>
        <dbReference type="Google" id="ProtNLM"/>
    </source>
</evidence>
<dbReference type="EMBL" id="QGKV02000759">
    <property type="protein sequence ID" value="KAF3565131.1"/>
    <property type="molecule type" value="Genomic_DNA"/>
</dbReference>
<gene>
    <name evidence="2" type="ORF">DY000_02016492</name>
</gene>
<feature type="signal peptide" evidence="1">
    <location>
        <begin position="1"/>
        <end position="34"/>
    </location>
</feature>
<evidence type="ECO:0000256" key="1">
    <source>
        <dbReference type="SAM" id="SignalP"/>
    </source>
</evidence>
<keyword evidence="1" id="KW-0732">Signal</keyword>
<proteinExistence type="predicted"/>
<protein>
    <recommendedName>
        <fullName evidence="4">Secreted protein</fullName>
    </recommendedName>
</protein>
<comment type="caution">
    <text evidence="2">The sequence shown here is derived from an EMBL/GenBank/DDBJ whole genome shotgun (WGS) entry which is preliminary data.</text>
</comment>
<evidence type="ECO:0000313" key="2">
    <source>
        <dbReference type="EMBL" id="KAF3565131.1"/>
    </source>
</evidence>
<accession>A0ABQ7CYV7</accession>
<keyword evidence="3" id="KW-1185">Reference proteome</keyword>
<organism evidence="2 3">
    <name type="scientific">Brassica cretica</name>
    <name type="common">Mustard</name>
    <dbReference type="NCBI Taxonomy" id="69181"/>
    <lineage>
        <taxon>Eukaryota</taxon>
        <taxon>Viridiplantae</taxon>
        <taxon>Streptophyta</taxon>
        <taxon>Embryophyta</taxon>
        <taxon>Tracheophyta</taxon>
        <taxon>Spermatophyta</taxon>
        <taxon>Magnoliopsida</taxon>
        <taxon>eudicotyledons</taxon>
        <taxon>Gunneridae</taxon>
        <taxon>Pentapetalae</taxon>
        <taxon>rosids</taxon>
        <taxon>malvids</taxon>
        <taxon>Brassicales</taxon>
        <taxon>Brassicaceae</taxon>
        <taxon>Brassiceae</taxon>
        <taxon>Brassica</taxon>
    </lineage>
</organism>